<organism evidence="2">
    <name type="scientific">Leishmania major</name>
    <dbReference type="NCBI Taxonomy" id="5664"/>
    <lineage>
        <taxon>Eukaryota</taxon>
        <taxon>Discoba</taxon>
        <taxon>Euglenozoa</taxon>
        <taxon>Kinetoplastea</taxon>
        <taxon>Metakinetoplastina</taxon>
        <taxon>Trypanosomatida</taxon>
        <taxon>Trypanosomatidae</taxon>
        <taxon>Leishmaniinae</taxon>
        <taxon>Leishmania</taxon>
    </lineage>
</organism>
<feature type="region of interest" description="Disordered" evidence="1">
    <location>
        <begin position="1"/>
        <end position="33"/>
    </location>
</feature>
<dbReference type="EMBL" id="AF110658">
    <property type="protein sequence ID" value="AAF66085.1"/>
    <property type="molecule type" value="Genomic_DNA"/>
</dbReference>
<proteinExistence type="predicted"/>
<sequence length="71" mass="7411">SEEHANEQSDGRNGVDEGGDNDGAGALAQHLQHTLVDAEKDAAARHGHAGYGSEEDVVLRLHGAVACLEHD</sequence>
<feature type="compositionally biased region" description="Basic and acidic residues" evidence="1">
    <location>
        <begin position="1"/>
        <end position="15"/>
    </location>
</feature>
<reference evidence="2" key="1">
    <citation type="submission" date="1998-12" db="EMBL/GenBank/DDBJ databases">
        <title>Trapping ORF-containing genomic fragments.</title>
        <authorList>
            <person name="Ch'ang L.Y."/>
            <person name="Lee T."/>
        </authorList>
    </citation>
    <scope>NUCLEOTIDE SEQUENCE</scope>
</reference>
<evidence type="ECO:0000256" key="1">
    <source>
        <dbReference type="SAM" id="MobiDB-lite"/>
    </source>
</evidence>
<protein>
    <submittedName>
        <fullName evidence="2">Uncharacterized protein</fullName>
    </submittedName>
</protein>
<accession>Q9NJU4</accession>
<feature type="non-terminal residue" evidence="2">
    <location>
        <position position="1"/>
    </location>
</feature>
<feature type="non-terminal residue" evidence="2">
    <location>
        <position position="71"/>
    </location>
</feature>
<evidence type="ECO:0000313" key="2">
    <source>
        <dbReference type="EMBL" id="AAF66085.1"/>
    </source>
</evidence>
<dbReference type="AlphaFoldDB" id="Q9NJU4"/>
<name>Q9NJU4_LEIMA</name>